<keyword evidence="2" id="KW-0418">Kinase</keyword>
<dbReference type="GO" id="GO:0005634">
    <property type="term" value="C:nucleus"/>
    <property type="evidence" value="ECO:0007669"/>
    <property type="project" value="TreeGrafter"/>
</dbReference>
<evidence type="ECO:0000313" key="2">
    <source>
        <dbReference type="EMBL" id="OAG31245.1"/>
    </source>
</evidence>
<proteinExistence type="predicted"/>
<dbReference type="GO" id="GO:0000278">
    <property type="term" value="P:mitotic cell cycle"/>
    <property type="evidence" value="ECO:0007669"/>
    <property type="project" value="TreeGrafter"/>
</dbReference>
<dbReference type="PROSITE" id="PS50011">
    <property type="entry name" value="PROTEIN_KINASE_DOM"/>
    <property type="match status" value="1"/>
</dbReference>
<dbReference type="InterPro" id="IPR000719">
    <property type="entry name" value="Prot_kinase_dom"/>
</dbReference>
<organism evidence="2 3">
    <name type="scientific">Nematocida displodere</name>
    <dbReference type="NCBI Taxonomy" id="1805483"/>
    <lineage>
        <taxon>Eukaryota</taxon>
        <taxon>Fungi</taxon>
        <taxon>Fungi incertae sedis</taxon>
        <taxon>Microsporidia</taxon>
        <taxon>Nematocida</taxon>
    </lineage>
</organism>
<dbReference type="Pfam" id="PF12330">
    <property type="entry name" value="Haspin_kinase"/>
    <property type="match status" value="1"/>
</dbReference>
<dbReference type="Gene3D" id="1.10.510.10">
    <property type="entry name" value="Transferase(Phosphotransferase) domain 1"/>
    <property type="match status" value="1"/>
</dbReference>
<dbReference type="GO" id="GO:0005737">
    <property type="term" value="C:cytoplasm"/>
    <property type="evidence" value="ECO:0007669"/>
    <property type="project" value="TreeGrafter"/>
</dbReference>
<dbReference type="InterPro" id="IPR011009">
    <property type="entry name" value="Kinase-like_dom_sf"/>
</dbReference>
<accession>A0A177EGZ7</accession>
<dbReference type="GO" id="GO:0005524">
    <property type="term" value="F:ATP binding"/>
    <property type="evidence" value="ECO:0007669"/>
    <property type="project" value="InterPro"/>
</dbReference>
<dbReference type="GeneID" id="93648008"/>
<sequence>MKTFQRRGRLGRRSIGVLPAPRIFGLAPGTVFGFSDDENEEPCRKKRKLSLLPPPLPSPVPLPSDVPSHVPIHVPLTPFSHLPLTRVVKLGESTFSEIFIDRETNRVYKIVPLTEDRVYKKITHTKTPLFIKECLIMERMNTISASVEIFRWWIVSGTYPQRLQRCCKQWAYENTSENITPQRNNSSGMFGVIEMEHGGCELDRVDWSTMGKEEVASILKSLEDFVAGIDGQGIEHRDMHESNVLVKKDQKGKYVIKVIDYSLSRMPGYGTPAESVTITESTGKALAYHPGAVLYTDLDKEAPWLFEEEEDEEPHNAVYRAVSAHYTGADRWRGTGNSNLLWHQYLVSWIKARTSAFWG</sequence>
<dbReference type="RefSeq" id="XP_067544966.1">
    <property type="nucleotide sequence ID" value="XM_067689076.1"/>
</dbReference>
<dbReference type="GO" id="GO:0035556">
    <property type="term" value="P:intracellular signal transduction"/>
    <property type="evidence" value="ECO:0007669"/>
    <property type="project" value="TreeGrafter"/>
</dbReference>
<name>A0A177EGZ7_9MICR</name>
<reference evidence="2 3" key="1">
    <citation type="submission" date="2016-02" db="EMBL/GenBank/DDBJ databases">
        <title>Discovery of a natural microsporidian pathogen with a broad tissue tropism in Caenorhabditis elegans.</title>
        <authorList>
            <person name="Luallen R.J."/>
            <person name="Reinke A.W."/>
            <person name="Tong L."/>
            <person name="Botts M.R."/>
            <person name="Felix M.-A."/>
            <person name="Troemel E.R."/>
        </authorList>
    </citation>
    <scope>NUCLEOTIDE SEQUENCE [LARGE SCALE GENOMIC DNA]</scope>
    <source>
        <strain evidence="2 3">JUm2807</strain>
    </source>
</reference>
<feature type="domain" description="Protein kinase" evidence="1">
    <location>
        <begin position="84"/>
        <end position="359"/>
    </location>
</feature>
<dbReference type="EMBL" id="LTDL01000021">
    <property type="protein sequence ID" value="OAG31245.1"/>
    <property type="molecule type" value="Genomic_DNA"/>
</dbReference>
<dbReference type="OrthoDB" id="5327538at2759"/>
<gene>
    <name evidence="2" type="ORF">NEDG_01658</name>
</gene>
<comment type="caution">
    <text evidence="2">The sequence shown here is derived from an EMBL/GenBank/DDBJ whole genome shotgun (WGS) entry which is preliminary data.</text>
</comment>
<dbReference type="Gene3D" id="3.30.200.20">
    <property type="entry name" value="Phosphorylase Kinase, domain 1"/>
    <property type="match status" value="1"/>
</dbReference>
<dbReference type="PANTHER" id="PTHR24419:SF18">
    <property type="entry name" value="SERINE_THREONINE-PROTEIN KINASE HASPIN"/>
    <property type="match status" value="1"/>
</dbReference>
<evidence type="ECO:0000259" key="1">
    <source>
        <dbReference type="PROSITE" id="PS50011"/>
    </source>
</evidence>
<dbReference type="PANTHER" id="PTHR24419">
    <property type="entry name" value="INTERLEUKIN-1 RECEPTOR-ASSOCIATED KINASE"/>
    <property type="match status" value="1"/>
</dbReference>
<dbReference type="AlphaFoldDB" id="A0A177EGZ7"/>
<dbReference type="VEuPathDB" id="MicrosporidiaDB:NEDG_01658"/>
<keyword evidence="3" id="KW-1185">Reference proteome</keyword>
<dbReference type="SUPFAM" id="SSF56112">
    <property type="entry name" value="Protein kinase-like (PK-like)"/>
    <property type="match status" value="1"/>
</dbReference>
<evidence type="ECO:0000313" key="3">
    <source>
        <dbReference type="Proteomes" id="UP000185944"/>
    </source>
</evidence>
<dbReference type="GO" id="GO:0072354">
    <property type="term" value="F:histone H3T3 kinase activity"/>
    <property type="evidence" value="ECO:0007669"/>
    <property type="project" value="TreeGrafter"/>
</dbReference>
<keyword evidence="2" id="KW-0808">Transferase</keyword>
<protein>
    <submittedName>
        <fullName evidence="2">Serine/threonine-protein kinase haspin</fullName>
    </submittedName>
</protein>
<dbReference type="Proteomes" id="UP000185944">
    <property type="component" value="Unassembled WGS sequence"/>
</dbReference>